<name>A0A346NNP5_9ALTE</name>
<dbReference type="EMBL" id="CP031769">
    <property type="protein sequence ID" value="AXR07152.1"/>
    <property type="molecule type" value="Genomic_DNA"/>
</dbReference>
<sequence>MPAFTHKLKVALALLSFAVTASVGAQSLPSLDSLITTAIENDPWLNGSQLSQQALQQKAIAAGTLPDPVVKIGMLNLPVDSGSFSQENMTQLQVGVSQTIPRGQSLELEQQKLNIAASIAPYQRETRKAAIARAVSLLWLDIYLAKASIDLIEQNKSLFEQAKSVAETAYSSGLGEASQQDVLLAELELIQLEDKLAEEYQQLEIQLHTLNQWLINPQTNANSTLFTIDEVVQRDFGQNTPRRAQPEFSLQFPEAWLNTQVHRTEILEKLFTHPTITALDLEQQAREKDVTLARQSLKPQWGVNASYAYRDENAMGDSRSDLFSIGVSFDVPLFTGNKQQKQISAAIYNAEAFKTEKHLAIRKLLSQVASFSAKLTRLNERQSLYSARILPQTTLQSKASLNAYTNDTGEFSEVIRSRVTELTNQLTLLTLNVGVAKTKAQLNYLLAPLSLTSTSSTSALTQEQGSAPNE</sequence>
<dbReference type="OrthoDB" id="5607838at2"/>
<comment type="similarity">
    <text evidence="1">Belongs to the outer membrane factor (OMF) (TC 1.B.17) family.</text>
</comment>
<dbReference type="PANTHER" id="PTHR30203:SF24">
    <property type="entry name" value="BLR4935 PROTEIN"/>
    <property type="match status" value="1"/>
</dbReference>
<dbReference type="RefSeq" id="WP_108566102.1">
    <property type="nucleotide sequence ID" value="NZ_CP031769.1"/>
</dbReference>
<dbReference type="Gene3D" id="1.20.1600.10">
    <property type="entry name" value="Outer membrane efflux proteins (OEP)"/>
    <property type="match status" value="1"/>
</dbReference>
<dbReference type="GO" id="GO:0015562">
    <property type="term" value="F:efflux transmembrane transporter activity"/>
    <property type="evidence" value="ECO:0007669"/>
    <property type="project" value="InterPro"/>
</dbReference>
<accession>A0A346NNP5</accession>
<dbReference type="PANTHER" id="PTHR30203">
    <property type="entry name" value="OUTER MEMBRANE CATION EFFLUX PROTEIN"/>
    <property type="match status" value="1"/>
</dbReference>
<organism evidence="3 4">
    <name type="scientific">Salinimonas sediminis</name>
    <dbReference type="NCBI Taxonomy" id="2303538"/>
    <lineage>
        <taxon>Bacteria</taxon>
        <taxon>Pseudomonadati</taxon>
        <taxon>Pseudomonadota</taxon>
        <taxon>Gammaproteobacteria</taxon>
        <taxon>Alteromonadales</taxon>
        <taxon>Alteromonadaceae</taxon>
        <taxon>Alteromonas/Salinimonas group</taxon>
        <taxon>Salinimonas</taxon>
    </lineage>
</organism>
<dbReference type="InterPro" id="IPR010131">
    <property type="entry name" value="MdtP/NodT-like"/>
</dbReference>
<dbReference type="Pfam" id="PF02321">
    <property type="entry name" value="OEP"/>
    <property type="match status" value="1"/>
</dbReference>
<dbReference type="InterPro" id="IPR003423">
    <property type="entry name" value="OMP_efflux"/>
</dbReference>
<evidence type="ECO:0000313" key="4">
    <source>
        <dbReference type="Proteomes" id="UP000262073"/>
    </source>
</evidence>
<dbReference type="KEGG" id="salm:D0Y50_12820"/>
<feature type="chain" id="PRO_5016617899" evidence="2">
    <location>
        <begin position="26"/>
        <end position="470"/>
    </location>
</feature>
<evidence type="ECO:0000313" key="3">
    <source>
        <dbReference type="EMBL" id="AXR07152.1"/>
    </source>
</evidence>
<reference evidence="3 4" key="1">
    <citation type="submission" date="2018-08" db="EMBL/GenBank/DDBJ databases">
        <title>Salinimonas sediminis sp. nov., a piezophilic bacterium isolated from a deep-sea sediment sample from the New Britain Trench.</title>
        <authorList>
            <person name="Cao J."/>
        </authorList>
    </citation>
    <scope>NUCLEOTIDE SEQUENCE [LARGE SCALE GENOMIC DNA]</scope>
    <source>
        <strain evidence="3 4">N102</strain>
    </source>
</reference>
<protein>
    <submittedName>
        <fullName evidence="3">TolC family protein</fullName>
    </submittedName>
</protein>
<keyword evidence="4" id="KW-1185">Reference proteome</keyword>
<evidence type="ECO:0000256" key="2">
    <source>
        <dbReference type="SAM" id="SignalP"/>
    </source>
</evidence>
<keyword evidence="2" id="KW-0732">Signal</keyword>
<dbReference type="AlphaFoldDB" id="A0A346NNP5"/>
<feature type="signal peptide" evidence="2">
    <location>
        <begin position="1"/>
        <end position="25"/>
    </location>
</feature>
<evidence type="ECO:0000256" key="1">
    <source>
        <dbReference type="ARBA" id="ARBA00007613"/>
    </source>
</evidence>
<dbReference type="Proteomes" id="UP000262073">
    <property type="component" value="Chromosome"/>
</dbReference>
<gene>
    <name evidence="3" type="ORF">D0Y50_12820</name>
</gene>
<dbReference type="SUPFAM" id="SSF56954">
    <property type="entry name" value="Outer membrane efflux proteins (OEP)"/>
    <property type="match status" value="1"/>
</dbReference>
<proteinExistence type="inferred from homology"/>